<sequence length="302" mass="34906">MAKDKGQEGLPVNFGKFLAHTDKVVRDRGFKRLKRWLVKHPELERLEYMKVWKGLYFAVWMADKRPVQQVVGSSGLRSAPFPALLQHFPDLPQRSLALPQHCRDPLAELRRLYYFAREVMRKNHEEQLDCPLPPPADLAVTWLLKLVLFRTLVYDERNVLSWPEAQQSMQRVMRDMGGEPPQQLGFHSLVRYPRLRMLDAYFPSLHYAGALMRGPGSLGSAAPTPPNSSRSQGQTVRGHPVVGQALIPAFFINVEELAVNIALLLNDVPQERRTLWIDTFWETMKVSWEKLDVHRVLRIFPR</sequence>
<name>A0A1Q9DJ79_SYMMI</name>
<keyword evidence="3" id="KW-0539">Nucleus</keyword>
<proteinExistence type="inferred from homology"/>
<evidence type="ECO:0000256" key="3">
    <source>
        <dbReference type="ARBA" id="ARBA00023242"/>
    </source>
</evidence>
<accession>A0A1Q9DJ79</accession>
<dbReference type="Proteomes" id="UP000186817">
    <property type="component" value="Unassembled WGS sequence"/>
</dbReference>
<evidence type="ECO:0000313" key="5">
    <source>
        <dbReference type="Proteomes" id="UP000186817"/>
    </source>
</evidence>
<organism evidence="4 5">
    <name type="scientific">Symbiodinium microadriaticum</name>
    <name type="common">Dinoflagellate</name>
    <name type="synonym">Zooxanthella microadriatica</name>
    <dbReference type="NCBI Taxonomy" id="2951"/>
    <lineage>
        <taxon>Eukaryota</taxon>
        <taxon>Sar</taxon>
        <taxon>Alveolata</taxon>
        <taxon>Dinophyceae</taxon>
        <taxon>Suessiales</taxon>
        <taxon>Symbiodiniaceae</taxon>
        <taxon>Symbiodinium</taxon>
    </lineage>
</organism>
<dbReference type="GO" id="GO:0005634">
    <property type="term" value="C:nucleus"/>
    <property type="evidence" value="ECO:0007669"/>
    <property type="project" value="UniProtKB-SubCell"/>
</dbReference>
<dbReference type="OrthoDB" id="2019504at2759"/>
<evidence type="ECO:0000313" key="4">
    <source>
        <dbReference type="EMBL" id="OLP95234.1"/>
    </source>
</evidence>
<evidence type="ECO:0000256" key="1">
    <source>
        <dbReference type="ARBA" id="ARBA00004123"/>
    </source>
</evidence>
<dbReference type="AlphaFoldDB" id="A0A1Q9DJ79"/>
<protein>
    <submittedName>
        <fullName evidence="4">Ribosomal RNA-processing protein 1-like</fullName>
    </submittedName>
</protein>
<keyword evidence="5" id="KW-1185">Reference proteome</keyword>
<comment type="subcellular location">
    <subcellularLocation>
        <location evidence="1">Nucleus</location>
    </subcellularLocation>
</comment>
<dbReference type="GO" id="GO:0030688">
    <property type="term" value="C:preribosome, small subunit precursor"/>
    <property type="evidence" value="ECO:0007669"/>
    <property type="project" value="InterPro"/>
</dbReference>
<reference evidence="4 5" key="1">
    <citation type="submission" date="2016-02" db="EMBL/GenBank/DDBJ databases">
        <title>Genome analysis of coral dinoflagellate symbionts highlights evolutionary adaptations to a symbiotic lifestyle.</title>
        <authorList>
            <person name="Aranda M."/>
            <person name="Li Y."/>
            <person name="Liew Y.J."/>
            <person name="Baumgarten S."/>
            <person name="Simakov O."/>
            <person name="Wilson M."/>
            <person name="Piel J."/>
            <person name="Ashoor H."/>
            <person name="Bougouffa S."/>
            <person name="Bajic V.B."/>
            <person name="Ryu T."/>
            <person name="Ravasi T."/>
            <person name="Bayer T."/>
            <person name="Micklem G."/>
            <person name="Kim H."/>
            <person name="Bhak J."/>
            <person name="Lajeunesse T.C."/>
            <person name="Voolstra C.R."/>
        </authorList>
    </citation>
    <scope>NUCLEOTIDE SEQUENCE [LARGE SCALE GENOMIC DNA]</scope>
    <source>
        <strain evidence="4 5">CCMP2467</strain>
    </source>
</reference>
<gene>
    <name evidence="4" type="primary">SPBC9B6.07</name>
    <name evidence="4" type="ORF">AK812_SmicGene22664</name>
</gene>
<dbReference type="Pfam" id="PF05997">
    <property type="entry name" value="Nop52"/>
    <property type="match status" value="1"/>
</dbReference>
<comment type="caution">
    <text evidence="4">The sequence shown here is derived from an EMBL/GenBank/DDBJ whole genome shotgun (WGS) entry which is preliminary data.</text>
</comment>
<evidence type="ECO:0000256" key="2">
    <source>
        <dbReference type="ARBA" id="ARBA00006374"/>
    </source>
</evidence>
<dbReference type="InterPro" id="IPR010301">
    <property type="entry name" value="RRP1"/>
</dbReference>
<dbReference type="GO" id="GO:0006364">
    <property type="term" value="P:rRNA processing"/>
    <property type="evidence" value="ECO:0007669"/>
    <property type="project" value="InterPro"/>
</dbReference>
<dbReference type="EMBL" id="LSRX01000511">
    <property type="protein sequence ID" value="OLP95234.1"/>
    <property type="molecule type" value="Genomic_DNA"/>
</dbReference>
<comment type="similarity">
    <text evidence="2">Belongs to the RRP1 family.</text>
</comment>